<organism evidence="1 2">
    <name type="scientific">Artomyces pyxidatus</name>
    <dbReference type="NCBI Taxonomy" id="48021"/>
    <lineage>
        <taxon>Eukaryota</taxon>
        <taxon>Fungi</taxon>
        <taxon>Dikarya</taxon>
        <taxon>Basidiomycota</taxon>
        <taxon>Agaricomycotina</taxon>
        <taxon>Agaricomycetes</taxon>
        <taxon>Russulales</taxon>
        <taxon>Auriscalpiaceae</taxon>
        <taxon>Artomyces</taxon>
    </lineage>
</organism>
<keyword evidence="2" id="KW-1185">Reference proteome</keyword>
<sequence length="254" mass="28775">MRVTTHPSDGRPTQGYTSMPLPPLDLSAVKEARAAESTRSSALRTRLKDLGLRIHTAVSPLQYDRRDAVIDHCLTSLTHRLFLGMNVEGRRPPSVIWPQATQWGQWGCHAFSHILSICALDLDLRRPYQLVKVDMRDNVQRMTLNIPMSRSAISEPRQRLRVSQVQLREAMGFLYSSLRRSDNCVLISCARGREADVLATAVLFLAWQLDQSASDVLGTLDRYPEMHRVWKDALSSQDLYQLQSFVNMISTGTL</sequence>
<dbReference type="Proteomes" id="UP000814140">
    <property type="component" value="Unassembled WGS sequence"/>
</dbReference>
<evidence type="ECO:0000313" key="1">
    <source>
        <dbReference type="EMBL" id="KAI0061888.1"/>
    </source>
</evidence>
<gene>
    <name evidence="1" type="ORF">BV25DRAFT_1826179</name>
</gene>
<dbReference type="EMBL" id="MU277210">
    <property type="protein sequence ID" value="KAI0061888.1"/>
    <property type="molecule type" value="Genomic_DNA"/>
</dbReference>
<evidence type="ECO:0000313" key="2">
    <source>
        <dbReference type="Proteomes" id="UP000814140"/>
    </source>
</evidence>
<accession>A0ACB8SZD5</accession>
<proteinExistence type="predicted"/>
<reference evidence="1" key="2">
    <citation type="journal article" date="2022" name="New Phytol.">
        <title>Evolutionary transition to the ectomycorrhizal habit in the genomes of a hyperdiverse lineage of mushroom-forming fungi.</title>
        <authorList>
            <person name="Looney B."/>
            <person name="Miyauchi S."/>
            <person name="Morin E."/>
            <person name="Drula E."/>
            <person name="Courty P.E."/>
            <person name="Kohler A."/>
            <person name="Kuo A."/>
            <person name="LaButti K."/>
            <person name="Pangilinan J."/>
            <person name="Lipzen A."/>
            <person name="Riley R."/>
            <person name="Andreopoulos W."/>
            <person name="He G."/>
            <person name="Johnson J."/>
            <person name="Nolan M."/>
            <person name="Tritt A."/>
            <person name="Barry K.W."/>
            <person name="Grigoriev I.V."/>
            <person name="Nagy L.G."/>
            <person name="Hibbett D."/>
            <person name="Henrissat B."/>
            <person name="Matheny P.B."/>
            <person name="Labbe J."/>
            <person name="Martin F.M."/>
        </authorList>
    </citation>
    <scope>NUCLEOTIDE SEQUENCE</scope>
    <source>
        <strain evidence="1">HHB10654</strain>
    </source>
</reference>
<protein>
    <submittedName>
        <fullName evidence="1">Uncharacterized protein</fullName>
    </submittedName>
</protein>
<name>A0ACB8SZD5_9AGAM</name>
<reference evidence="1" key="1">
    <citation type="submission" date="2021-03" db="EMBL/GenBank/DDBJ databases">
        <authorList>
            <consortium name="DOE Joint Genome Institute"/>
            <person name="Ahrendt S."/>
            <person name="Looney B.P."/>
            <person name="Miyauchi S."/>
            <person name="Morin E."/>
            <person name="Drula E."/>
            <person name="Courty P.E."/>
            <person name="Chicoki N."/>
            <person name="Fauchery L."/>
            <person name="Kohler A."/>
            <person name="Kuo A."/>
            <person name="Labutti K."/>
            <person name="Pangilinan J."/>
            <person name="Lipzen A."/>
            <person name="Riley R."/>
            <person name="Andreopoulos W."/>
            <person name="He G."/>
            <person name="Johnson J."/>
            <person name="Barry K.W."/>
            <person name="Grigoriev I.V."/>
            <person name="Nagy L."/>
            <person name="Hibbett D."/>
            <person name="Henrissat B."/>
            <person name="Matheny P.B."/>
            <person name="Labbe J."/>
            <person name="Martin F."/>
        </authorList>
    </citation>
    <scope>NUCLEOTIDE SEQUENCE</scope>
    <source>
        <strain evidence="1">HHB10654</strain>
    </source>
</reference>
<comment type="caution">
    <text evidence="1">The sequence shown here is derived from an EMBL/GenBank/DDBJ whole genome shotgun (WGS) entry which is preliminary data.</text>
</comment>